<reference evidence="15 17" key="1">
    <citation type="submission" date="2015-10" db="EMBL/GenBank/DDBJ databases">
        <title>The cercosporin biosynthetic gene cluster was horizontally transferred to several fungal lineages and shown to be expanded in Cercospora beticola based on microsynteny with recipient genomes.</title>
        <authorList>
            <person name="De Jonge R."/>
            <person name="Ebert M.K."/>
            <person name="Suttle J.C."/>
            <person name="Jurick Ii W.M."/>
            <person name="Secor G.A."/>
            <person name="Thomma B.P."/>
            <person name="Van De Peer Y."/>
            <person name="Bolton M.D."/>
        </authorList>
    </citation>
    <scope>NUCLEOTIDE SEQUENCE [LARGE SCALE GENOMIC DNA]</scope>
    <source>
        <strain evidence="15 17">09-40</strain>
    </source>
</reference>
<evidence type="ECO:0000313" key="18">
    <source>
        <dbReference type="Proteomes" id="UP001302367"/>
    </source>
</evidence>
<keyword evidence="10" id="KW-0325">Glycoprotein</keyword>
<comment type="subcellular location">
    <subcellularLocation>
        <location evidence="1">Membrane</location>
        <topology evidence="1">Multi-pass membrane protein</topology>
    </subcellularLocation>
</comment>
<evidence type="ECO:0000256" key="12">
    <source>
        <dbReference type="SAM" id="Phobius"/>
    </source>
</evidence>
<evidence type="ECO:0000313" key="16">
    <source>
        <dbReference type="EMBL" id="WPB06719.1"/>
    </source>
</evidence>
<proteinExistence type="inferred from homology"/>
<organism evidence="15 17">
    <name type="scientific">Cercospora beticola</name>
    <name type="common">Sugarbeet leaf spot fungus</name>
    <dbReference type="NCBI Taxonomy" id="122368"/>
    <lineage>
        <taxon>Eukaryota</taxon>
        <taxon>Fungi</taxon>
        <taxon>Dikarya</taxon>
        <taxon>Ascomycota</taxon>
        <taxon>Pezizomycotina</taxon>
        <taxon>Dothideomycetes</taxon>
        <taxon>Dothideomycetidae</taxon>
        <taxon>Mycosphaerellales</taxon>
        <taxon>Mycosphaerellaceae</taxon>
        <taxon>Cercospora</taxon>
    </lineage>
</organism>
<dbReference type="InterPro" id="IPR017871">
    <property type="entry name" value="ABC_transporter-like_CS"/>
</dbReference>
<evidence type="ECO:0000256" key="2">
    <source>
        <dbReference type="ARBA" id="ARBA00007577"/>
    </source>
</evidence>
<keyword evidence="4 12" id="KW-0812">Transmembrane</keyword>
<comment type="similarity">
    <text evidence="2">Belongs to the ABC transporter superfamily. ABCB family. Multidrug resistance exporter (TC 3.A.1.201) subfamily.</text>
</comment>
<keyword evidence="7" id="KW-0067">ATP-binding</keyword>
<evidence type="ECO:0000256" key="8">
    <source>
        <dbReference type="ARBA" id="ARBA00022989"/>
    </source>
</evidence>
<dbReference type="GO" id="GO:0005743">
    <property type="term" value="C:mitochondrial inner membrane"/>
    <property type="evidence" value="ECO:0007669"/>
    <property type="project" value="TreeGrafter"/>
</dbReference>
<dbReference type="PANTHER" id="PTHR43394">
    <property type="entry name" value="ATP-DEPENDENT PERMEASE MDL1, MITOCHONDRIAL"/>
    <property type="match status" value="1"/>
</dbReference>
<keyword evidence="18" id="KW-1185">Reference proteome</keyword>
<evidence type="ECO:0000313" key="17">
    <source>
        <dbReference type="Proteomes" id="UP000230605"/>
    </source>
</evidence>
<dbReference type="CDD" id="cd18578">
    <property type="entry name" value="ABC_6TM_Pgp_ABCB1_D2_like"/>
    <property type="match status" value="1"/>
</dbReference>
<dbReference type="PROSITE" id="PS50893">
    <property type="entry name" value="ABC_TRANSPORTER_2"/>
    <property type="match status" value="2"/>
</dbReference>
<evidence type="ECO:0000256" key="9">
    <source>
        <dbReference type="ARBA" id="ARBA00023136"/>
    </source>
</evidence>
<dbReference type="PROSITE" id="PS00211">
    <property type="entry name" value="ABC_TRANSPORTER_1"/>
    <property type="match status" value="2"/>
</dbReference>
<feature type="transmembrane region" description="Helical" evidence="12">
    <location>
        <begin position="897"/>
        <end position="917"/>
    </location>
</feature>
<dbReference type="Pfam" id="PF00005">
    <property type="entry name" value="ABC_tran"/>
    <property type="match status" value="2"/>
</dbReference>
<feature type="transmembrane region" description="Helical" evidence="12">
    <location>
        <begin position="820"/>
        <end position="846"/>
    </location>
</feature>
<feature type="domain" description="ABC transporter" evidence="13">
    <location>
        <begin position="1101"/>
        <end position="1338"/>
    </location>
</feature>
<dbReference type="FunFam" id="3.40.50.300:FF:000240">
    <property type="entry name" value="ABC transporter B family member 20"/>
    <property type="match status" value="1"/>
</dbReference>
<evidence type="ECO:0000256" key="3">
    <source>
        <dbReference type="ARBA" id="ARBA00022448"/>
    </source>
</evidence>
<dbReference type="Gene3D" id="1.20.1560.10">
    <property type="entry name" value="ABC transporter type 1, transmembrane domain"/>
    <property type="match status" value="2"/>
</dbReference>
<dbReference type="InterPro" id="IPR003439">
    <property type="entry name" value="ABC_transporter-like_ATP-bd"/>
</dbReference>
<dbReference type="SUPFAM" id="SSF90123">
    <property type="entry name" value="ABC transporter transmembrane region"/>
    <property type="match status" value="2"/>
</dbReference>
<accession>A0A2G5HGN0</accession>
<dbReference type="SMART" id="SM00382">
    <property type="entry name" value="AAA"/>
    <property type="match status" value="2"/>
</dbReference>
<keyword evidence="8 12" id="KW-1133">Transmembrane helix</keyword>
<dbReference type="EMBL" id="LKMD01000106">
    <property type="protein sequence ID" value="PIA91655.1"/>
    <property type="molecule type" value="Genomic_DNA"/>
</dbReference>
<evidence type="ECO:0000259" key="14">
    <source>
        <dbReference type="PROSITE" id="PS50929"/>
    </source>
</evidence>
<dbReference type="CDD" id="cd03249">
    <property type="entry name" value="ABC_MTABC3_MDL1_MDL2"/>
    <property type="match status" value="1"/>
</dbReference>
<dbReference type="GO" id="GO:0005524">
    <property type="term" value="F:ATP binding"/>
    <property type="evidence" value="ECO:0007669"/>
    <property type="project" value="UniProtKB-KW"/>
</dbReference>
<dbReference type="FunFam" id="3.40.50.300:FF:000913">
    <property type="entry name" value="ABC multidrug transporter SitT"/>
    <property type="match status" value="1"/>
</dbReference>
<feature type="transmembrane region" description="Helical" evidence="12">
    <location>
        <begin position="297"/>
        <end position="318"/>
    </location>
</feature>
<evidence type="ECO:0000259" key="13">
    <source>
        <dbReference type="PROSITE" id="PS50893"/>
    </source>
</evidence>
<feature type="domain" description="ABC transmembrane type-1" evidence="14">
    <location>
        <begin position="73"/>
        <end position="362"/>
    </location>
</feature>
<feature type="transmembrane region" description="Helical" evidence="12">
    <location>
        <begin position="999"/>
        <end position="1024"/>
    </location>
</feature>
<protein>
    <submittedName>
        <fullName evidence="15">Leptomycin B resistance protein pmd1</fullName>
    </submittedName>
</protein>
<sequence length="1344" mass="147467">MGETHSGFTPGEIDGHELEVLGDKTGDTQVRIADEDVAKSSKDTKKEDPQGGMRYYWRVFGYATAWDTIFYTIAILASIALGAIGPLMTIVFGRFITKFNDFVSAQNSANQFLQDVDQATAMLAGLFAAKFALAYLANLLISIAATHVTCALRADYLRKTLSQEIALFDREQQSVATHLTSSGDTINLGIGEKLSSLIQGLAVFFAAIVVALTVSWKLALITLSLIPAWFIIVGFAISKDTKIEAASQQALSQATNVAQDAFGLIKTVRAFGAEQKLLAKHNDLLDAANEAGRRKPLIYGILYSSQAFIVSCIFVLAFWQGYELYESGDIGSSGPVFTVLLSVCMANGAIQQIGPQQQAVANASTAAKALFQTIDRPSLLDPLSESGQRCMQQGQIEIKNLTFAYPQRPEIKVLKDLNLFIPARKTTALVGPSGCGKSTLIALLERFYEIPSSSSPDQAGSITLDGIPLSQYNTRYLRSNIGLVQQEPTLFSGTVFENVAMGFTNKQQNLPFQTQREIVQDACRQSNAHGFIMDLPRGYATNIGEKGAMLSGGQRQRIAIARAVVSNPRILLLDEATSALDPGTEKVVQAALESVMKGRTTVVIAHRLATVRNADKIVVFGEGKVLEEGSHGELMRRENGKYAGMVRAQDLGGSVSVGGLKEEEDERKRRLSNEMFSLQDLLDYHQTGSRMSFDSDSKGSYESDEKDDDVEEKEDVDDMELERQDIHSYATCNRTSRDFTRARPELSTPRVTSEGLKHSLLKCFFLMLKENRPSHWHHYLILSFGAAIGGAVNPIQAILFSKLNDAFVLPEKEGQRQATFSALVFLAMAFATAISYFCVGYTCHIIGQRLATKYRRELLDRYLRMDQEFFDLHHVANLTTKLNDVPAAIRELLSSSMVVISIVLVSLVASSILGIVWGWKLGLVLVFGGLPILIGAGYVKIRCENQYEEQNAKHFANSAALAIESTAAIRTIASLTMEPQVMDQYNAAVRKDAMKSIRYFVFATAPYALSQSLEYLIIALGFWYGSRLVARREYTTQQFMVVFTAIIFAGQAAAAFFSFSSSLAKARSAVNYILWLRTVESQIRETSINMGKGSSGSQAEVKFDGVEFRYRKRPTVSVLKGMNFRIESGQYAAFVGPSGCGKSTVISLIQRFYDPLSGQIMLNGQGVSAMSPHLYRKHISLVQQEPGLFQGSIRDNVTIGLDEEVSDDRVREALRMANCLDFVSSLPEGLETACGGGGSQMSGGQRQRISIARALIRRPQLLLLDEATSALDTQSERIVQESLESARLGRTVVAVAHRLSTVRNANVIFVVGEGKIVECGSHEELLRAKGLYYAMCQAQSIGLE</sequence>
<dbReference type="OrthoDB" id="6500128at2759"/>
<dbReference type="Gene3D" id="3.40.50.300">
    <property type="entry name" value="P-loop containing nucleotide triphosphate hydrolases"/>
    <property type="match status" value="2"/>
</dbReference>
<dbReference type="GO" id="GO:0016887">
    <property type="term" value="F:ATP hydrolysis activity"/>
    <property type="evidence" value="ECO:0007669"/>
    <property type="project" value="InterPro"/>
</dbReference>
<dbReference type="InterPro" id="IPR036640">
    <property type="entry name" value="ABC1_TM_sf"/>
</dbReference>
<evidence type="ECO:0000256" key="6">
    <source>
        <dbReference type="ARBA" id="ARBA00022741"/>
    </source>
</evidence>
<dbReference type="CDD" id="cd18577">
    <property type="entry name" value="ABC_6TM_Pgp_ABCB1_D1_like"/>
    <property type="match status" value="1"/>
</dbReference>
<evidence type="ECO:0000256" key="10">
    <source>
        <dbReference type="ARBA" id="ARBA00023180"/>
    </source>
</evidence>
<reference evidence="16 18" key="2">
    <citation type="submission" date="2023-09" db="EMBL/GenBank/DDBJ databases">
        <title>Complete-Gapless Cercospora beticola genome.</title>
        <authorList>
            <person name="Wyatt N.A."/>
            <person name="Spanner R.E."/>
            <person name="Bolton M.D."/>
        </authorList>
    </citation>
    <scope>NUCLEOTIDE SEQUENCE [LARGE SCALE GENOMIC DNA]</scope>
    <source>
        <strain evidence="16">Cb09-40</strain>
    </source>
</reference>
<dbReference type="SUPFAM" id="SSF52540">
    <property type="entry name" value="P-loop containing nucleoside triphosphate hydrolases"/>
    <property type="match status" value="2"/>
</dbReference>
<feature type="compositionally biased region" description="Acidic residues" evidence="11">
    <location>
        <begin position="704"/>
        <end position="720"/>
    </location>
</feature>
<evidence type="ECO:0000256" key="11">
    <source>
        <dbReference type="SAM" id="MobiDB-lite"/>
    </source>
</evidence>
<dbReference type="PANTHER" id="PTHR43394:SF27">
    <property type="entry name" value="ATP-DEPENDENT TRANSLOCASE ABCB1-LIKE"/>
    <property type="match status" value="1"/>
</dbReference>
<feature type="transmembrane region" description="Helical" evidence="12">
    <location>
        <begin position="330"/>
        <end position="350"/>
    </location>
</feature>
<evidence type="ECO:0000256" key="5">
    <source>
        <dbReference type="ARBA" id="ARBA00022737"/>
    </source>
</evidence>
<feature type="transmembrane region" description="Helical" evidence="12">
    <location>
        <begin position="779"/>
        <end position="800"/>
    </location>
</feature>
<evidence type="ECO:0000256" key="4">
    <source>
        <dbReference type="ARBA" id="ARBA00022692"/>
    </source>
</evidence>
<feature type="region of interest" description="Disordered" evidence="11">
    <location>
        <begin position="688"/>
        <end position="722"/>
    </location>
</feature>
<dbReference type="InterPro" id="IPR011527">
    <property type="entry name" value="ABC1_TM_dom"/>
</dbReference>
<dbReference type="Proteomes" id="UP001302367">
    <property type="component" value="Chromosome 7"/>
</dbReference>
<dbReference type="InterPro" id="IPR003593">
    <property type="entry name" value="AAA+_ATPase"/>
</dbReference>
<evidence type="ECO:0000256" key="1">
    <source>
        <dbReference type="ARBA" id="ARBA00004141"/>
    </source>
</evidence>
<dbReference type="InterPro" id="IPR039421">
    <property type="entry name" value="Type_1_exporter"/>
</dbReference>
<keyword evidence="6" id="KW-0547">Nucleotide-binding</keyword>
<dbReference type="PROSITE" id="PS50929">
    <property type="entry name" value="ABC_TM1F"/>
    <property type="match status" value="2"/>
</dbReference>
<dbReference type="GO" id="GO:0015421">
    <property type="term" value="F:ABC-type oligopeptide transporter activity"/>
    <property type="evidence" value="ECO:0007669"/>
    <property type="project" value="TreeGrafter"/>
</dbReference>
<name>A0A2G5HGN0_CERBT</name>
<dbReference type="InterPro" id="IPR027417">
    <property type="entry name" value="P-loop_NTPase"/>
</dbReference>
<gene>
    <name evidence="15" type="ORF">CB0940_09009</name>
    <name evidence="16" type="ORF">RHO25_011378</name>
</gene>
<evidence type="ECO:0000256" key="7">
    <source>
        <dbReference type="ARBA" id="ARBA00022840"/>
    </source>
</evidence>
<feature type="transmembrane region" description="Helical" evidence="12">
    <location>
        <begin position="1039"/>
        <end position="1059"/>
    </location>
</feature>
<feature type="transmembrane region" description="Helical" evidence="12">
    <location>
        <begin position="194"/>
        <end position="212"/>
    </location>
</feature>
<feature type="compositionally biased region" description="Basic and acidic residues" evidence="11">
    <location>
        <begin position="693"/>
        <end position="703"/>
    </location>
</feature>
<keyword evidence="9 12" id="KW-0472">Membrane</keyword>
<dbReference type="GO" id="GO:0090374">
    <property type="term" value="P:oligopeptide export from mitochondrion"/>
    <property type="evidence" value="ECO:0007669"/>
    <property type="project" value="TreeGrafter"/>
</dbReference>
<feature type="transmembrane region" description="Helical" evidence="12">
    <location>
        <begin position="218"/>
        <end position="237"/>
    </location>
</feature>
<feature type="transmembrane region" description="Helical" evidence="12">
    <location>
        <begin position="68"/>
        <end position="92"/>
    </location>
</feature>
<dbReference type="Proteomes" id="UP000230605">
    <property type="component" value="Chromosome 7"/>
</dbReference>
<feature type="domain" description="ABC transmembrane type-1" evidence="14">
    <location>
        <begin position="780"/>
        <end position="1065"/>
    </location>
</feature>
<dbReference type="Pfam" id="PF00664">
    <property type="entry name" value="ABC_membrane"/>
    <property type="match status" value="2"/>
</dbReference>
<evidence type="ECO:0000313" key="15">
    <source>
        <dbReference type="EMBL" id="PIA91655.1"/>
    </source>
</evidence>
<feature type="transmembrane region" description="Helical" evidence="12">
    <location>
        <begin position="132"/>
        <end position="152"/>
    </location>
</feature>
<feature type="domain" description="ABC transporter" evidence="13">
    <location>
        <begin position="396"/>
        <end position="647"/>
    </location>
</feature>
<dbReference type="EMBL" id="CP134190">
    <property type="protein sequence ID" value="WPB06719.1"/>
    <property type="molecule type" value="Genomic_DNA"/>
</dbReference>
<keyword evidence="5" id="KW-0677">Repeat</keyword>
<keyword evidence="3" id="KW-0813">Transport</keyword>
<feature type="transmembrane region" description="Helical" evidence="12">
    <location>
        <begin position="923"/>
        <end position="941"/>
    </location>
</feature>